<protein>
    <submittedName>
        <fullName evidence="2">Uncharacterized protein</fullName>
    </submittedName>
</protein>
<accession>A0A2T5UYU0</accession>
<feature type="region of interest" description="Disordered" evidence="1">
    <location>
        <begin position="14"/>
        <end position="42"/>
    </location>
</feature>
<name>A0A2T5UYU0_9HYPH</name>
<comment type="caution">
    <text evidence="2">The sequence shown here is derived from an EMBL/GenBank/DDBJ whole genome shotgun (WGS) entry which is preliminary data.</text>
</comment>
<organism evidence="2 3">
    <name type="scientific">Breoghania corrubedonensis</name>
    <dbReference type="NCBI Taxonomy" id="665038"/>
    <lineage>
        <taxon>Bacteria</taxon>
        <taxon>Pseudomonadati</taxon>
        <taxon>Pseudomonadota</taxon>
        <taxon>Alphaproteobacteria</taxon>
        <taxon>Hyphomicrobiales</taxon>
        <taxon>Stappiaceae</taxon>
        <taxon>Breoghania</taxon>
    </lineage>
</organism>
<dbReference type="RefSeq" id="WP_146177445.1">
    <property type="nucleotide sequence ID" value="NZ_QAYG01000011.1"/>
</dbReference>
<dbReference type="AlphaFoldDB" id="A0A2T5UYU0"/>
<evidence type="ECO:0000313" key="3">
    <source>
        <dbReference type="Proteomes" id="UP000244081"/>
    </source>
</evidence>
<evidence type="ECO:0000313" key="2">
    <source>
        <dbReference type="EMBL" id="PTW56657.1"/>
    </source>
</evidence>
<keyword evidence="3" id="KW-1185">Reference proteome</keyword>
<sequence length="93" mass="10076">MAWTANPLQKSTVSAAFNEVTRGPDGSNNLGAVRREQGSTPIAQLKESKFEEYLNRGGLMTLPHDEGGRDATGFDPARELEAVSVYQRPGTII</sequence>
<gene>
    <name evidence="2" type="ORF">C8N35_111120</name>
</gene>
<dbReference type="Proteomes" id="UP000244081">
    <property type="component" value="Unassembled WGS sequence"/>
</dbReference>
<proteinExistence type="predicted"/>
<reference evidence="2 3" key="1">
    <citation type="submission" date="2018-04" db="EMBL/GenBank/DDBJ databases">
        <title>Genomic Encyclopedia of Archaeal and Bacterial Type Strains, Phase II (KMG-II): from individual species to whole genera.</title>
        <authorList>
            <person name="Goeker M."/>
        </authorList>
    </citation>
    <scope>NUCLEOTIDE SEQUENCE [LARGE SCALE GENOMIC DNA]</scope>
    <source>
        <strain evidence="2 3">DSM 23382</strain>
    </source>
</reference>
<dbReference type="EMBL" id="QAYG01000011">
    <property type="protein sequence ID" value="PTW56657.1"/>
    <property type="molecule type" value="Genomic_DNA"/>
</dbReference>
<evidence type="ECO:0000256" key="1">
    <source>
        <dbReference type="SAM" id="MobiDB-lite"/>
    </source>
</evidence>